<dbReference type="OrthoDB" id="272052at2"/>
<feature type="domain" description="Methyltransferase type 11" evidence="1">
    <location>
        <begin position="44"/>
        <end position="129"/>
    </location>
</feature>
<evidence type="ECO:0000313" key="2">
    <source>
        <dbReference type="EMBL" id="AQQ09677.1"/>
    </source>
</evidence>
<keyword evidence="2" id="KW-0830">Ubiquinone</keyword>
<keyword evidence="2" id="KW-0489">Methyltransferase</keyword>
<sequence length="218" mass="24378">MEQPFDSLFKRYDQWYESPKGKRIFKAELKCLQKLAGSPEGRWLEVGTGTGRFAARMGINEGLDPSKKMLELASSRGIKAYQGFAENAPLPSGQFSGVMLAFTLCFIDSPKDALSECWRLLVPGGKLLIGIICSDNPWGRAYQIKKSEGHPIYKYARFLPLSDTIEITKQEGFELEKSASTLFWNPEELPQGEIEIRSGLYKDAGFSAMLFTKTDRGG</sequence>
<organism evidence="2 3">
    <name type="scientific">Sedimentisphaera cyanobacteriorum</name>
    <dbReference type="NCBI Taxonomy" id="1940790"/>
    <lineage>
        <taxon>Bacteria</taxon>
        <taxon>Pseudomonadati</taxon>
        <taxon>Planctomycetota</taxon>
        <taxon>Phycisphaerae</taxon>
        <taxon>Sedimentisphaerales</taxon>
        <taxon>Sedimentisphaeraceae</taxon>
        <taxon>Sedimentisphaera</taxon>
    </lineage>
</organism>
<accession>A0A1Q2HQE7</accession>
<dbReference type="PANTHER" id="PTHR42912:SF80">
    <property type="entry name" value="METHYLTRANSFERASE DOMAIN-CONTAINING PROTEIN"/>
    <property type="match status" value="1"/>
</dbReference>
<evidence type="ECO:0000313" key="3">
    <source>
        <dbReference type="Proteomes" id="UP000188273"/>
    </source>
</evidence>
<dbReference type="RefSeq" id="WP_077540252.1">
    <property type="nucleotide sequence ID" value="NZ_CP019633.1"/>
</dbReference>
<gene>
    <name evidence="2" type="ORF">L21SP3_01487</name>
</gene>
<dbReference type="InterPro" id="IPR013216">
    <property type="entry name" value="Methyltransf_11"/>
</dbReference>
<keyword evidence="3" id="KW-1185">Reference proteome</keyword>
<dbReference type="Pfam" id="PF08241">
    <property type="entry name" value="Methyltransf_11"/>
    <property type="match status" value="1"/>
</dbReference>
<dbReference type="GO" id="GO:0008757">
    <property type="term" value="F:S-adenosylmethionine-dependent methyltransferase activity"/>
    <property type="evidence" value="ECO:0007669"/>
    <property type="project" value="InterPro"/>
</dbReference>
<reference evidence="3" key="1">
    <citation type="submission" date="2017-02" db="EMBL/GenBank/DDBJ databases">
        <title>Comparative genomics and description of representatives of a novel lineage of planctomycetes thriving in anoxic sediments.</title>
        <authorList>
            <person name="Spring S."/>
            <person name="Bunk B."/>
            <person name="Sproer C."/>
            <person name="Klenk H.-P."/>
        </authorList>
    </citation>
    <scope>NUCLEOTIDE SEQUENCE [LARGE SCALE GENOMIC DNA]</scope>
    <source>
        <strain evidence="3">L21-RPul-D3</strain>
    </source>
</reference>
<dbReference type="STRING" id="1940790.L21SP3_01487"/>
<protein>
    <submittedName>
        <fullName evidence="2">Ubiquinone/menaquinone biosynthesis methyltransferase</fullName>
    </submittedName>
</protein>
<proteinExistence type="predicted"/>
<dbReference type="Proteomes" id="UP000188273">
    <property type="component" value="Chromosome"/>
</dbReference>
<dbReference type="PANTHER" id="PTHR42912">
    <property type="entry name" value="METHYLTRANSFERASE"/>
    <property type="match status" value="1"/>
</dbReference>
<dbReference type="CDD" id="cd02440">
    <property type="entry name" value="AdoMet_MTases"/>
    <property type="match status" value="1"/>
</dbReference>
<dbReference type="InterPro" id="IPR029063">
    <property type="entry name" value="SAM-dependent_MTases_sf"/>
</dbReference>
<dbReference type="SUPFAM" id="SSF53335">
    <property type="entry name" value="S-adenosyl-L-methionine-dependent methyltransferases"/>
    <property type="match status" value="1"/>
</dbReference>
<dbReference type="GO" id="GO:0032259">
    <property type="term" value="P:methylation"/>
    <property type="evidence" value="ECO:0007669"/>
    <property type="project" value="UniProtKB-KW"/>
</dbReference>
<dbReference type="KEGG" id="pbu:L21SP3_01487"/>
<dbReference type="AlphaFoldDB" id="A0A1Q2HQE7"/>
<dbReference type="Gene3D" id="3.40.50.150">
    <property type="entry name" value="Vaccinia Virus protein VP39"/>
    <property type="match status" value="1"/>
</dbReference>
<evidence type="ECO:0000259" key="1">
    <source>
        <dbReference type="Pfam" id="PF08241"/>
    </source>
</evidence>
<dbReference type="EMBL" id="CP019633">
    <property type="protein sequence ID" value="AQQ09677.1"/>
    <property type="molecule type" value="Genomic_DNA"/>
</dbReference>
<keyword evidence="2" id="KW-0808">Transferase</keyword>
<dbReference type="InterPro" id="IPR050508">
    <property type="entry name" value="Methyltransf_Superfamily"/>
</dbReference>
<name>A0A1Q2HQE7_9BACT</name>